<dbReference type="AlphaFoldDB" id="A0A7W7ZQZ4"/>
<comment type="caution">
    <text evidence="1">The sequence shown here is derived from an EMBL/GenBank/DDBJ whole genome shotgun (WGS) entry which is preliminary data.</text>
</comment>
<reference evidence="1 2" key="1">
    <citation type="submission" date="2020-08" db="EMBL/GenBank/DDBJ databases">
        <title>Genomic Encyclopedia of Type Strains, Phase IV (KMG-V): Genome sequencing to study the core and pangenomes of soil and plant-associated prokaryotes.</title>
        <authorList>
            <person name="Whitman W."/>
        </authorList>
    </citation>
    <scope>NUCLEOTIDE SEQUENCE [LARGE SCALE GENOMIC DNA]</scope>
    <source>
        <strain evidence="1 2">X5P3</strain>
    </source>
</reference>
<accession>A0A7W7ZQZ4</accession>
<protein>
    <submittedName>
        <fullName evidence="1">Uncharacterized protein</fullName>
    </submittedName>
</protein>
<organism evidence="1 2">
    <name type="scientific">Granulicella mallensis</name>
    <dbReference type="NCBI Taxonomy" id="940614"/>
    <lineage>
        <taxon>Bacteria</taxon>
        <taxon>Pseudomonadati</taxon>
        <taxon>Acidobacteriota</taxon>
        <taxon>Terriglobia</taxon>
        <taxon>Terriglobales</taxon>
        <taxon>Acidobacteriaceae</taxon>
        <taxon>Granulicella</taxon>
    </lineage>
</organism>
<evidence type="ECO:0000313" key="1">
    <source>
        <dbReference type="EMBL" id="MBB5064494.1"/>
    </source>
</evidence>
<name>A0A7W7ZQZ4_9BACT</name>
<dbReference type="EMBL" id="JACHIO010000011">
    <property type="protein sequence ID" value="MBB5064494.1"/>
    <property type="molecule type" value="Genomic_DNA"/>
</dbReference>
<gene>
    <name evidence="1" type="ORF">HDF15_002852</name>
</gene>
<sequence>MGLQPLGQAFLSPAISASGEESLSQGLKLTLSTVLNVRAKARIYLRSKDKAAIFDSSDTTWSHPQSVILSYPAQDGAFKVR</sequence>
<dbReference type="Proteomes" id="UP000584867">
    <property type="component" value="Unassembled WGS sequence"/>
</dbReference>
<evidence type="ECO:0000313" key="2">
    <source>
        <dbReference type="Proteomes" id="UP000584867"/>
    </source>
</evidence>
<proteinExistence type="predicted"/>